<dbReference type="InterPro" id="IPR006938">
    <property type="entry name" value="DUF624"/>
</dbReference>
<feature type="transmembrane region" description="Helical" evidence="1">
    <location>
        <begin position="143"/>
        <end position="163"/>
    </location>
</feature>
<feature type="transmembrane region" description="Helical" evidence="1">
    <location>
        <begin position="26"/>
        <end position="49"/>
    </location>
</feature>
<gene>
    <name evidence="2" type="ORF">H9811_08030</name>
</gene>
<evidence type="ECO:0000313" key="3">
    <source>
        <dbReference type="Proteomes" id="UP000824048"/>
    </source>
</evidence>
<protein>
    <submittedName>
        <fullName evidence="2">DUF624 domain-containing protein</fullName>
    </submittedName>
</protein>
<name>A0A9D2ES36_9FIRM</name>
<sequence length="212" mass="23711">MKHFLSENGKLYRLLELIMELGAMNVLFLLCSIPLFTIGPAYVALLACADAFWKEEGRPTFSYFFKKFRAAFLPSVLVGCVASLVFILLAYNMLFTLVAFAGAVRIVLLGVYFLLVIVMLAFVYHLARIIGCFQNFRTKYLKAALLATVAHLPRGLGIAAAMVSPLVLLFFPMGVILALLPVMLFFWFSTASVLCIKLSADYMDEIEEYCKN</sequence>
<feature type="transmembrane region" description="Helical" evidence="1">
    <location>
        <begin position="70"/>
        <end position="91"/>
    </location>
</feature>
<evidence type="ECO:0000313" key="2">
    <source>
        <dbReference type="EMBL" id="HIZ42495.1"/>
    </source>
</evidence>
<dbReference type="EMBL" id="DXBP01000050">
    <property type="protein sequence ID" value="HIZ42495.1"/>
    <property type="molecule type" value="Genomic_DNA"/>
</dbReference>
<dbReference type="Proteomes" id="UP000824048">
    <property type="component" value="Unassembled WGS sequence"/>
</dbReference>
<keyword evidence="1" id="KW-0812">Transmembrane</keyword>
<reference evidence="2" key="1">
    <citation type="journal article" date="2021" name="PeerJ">
        <title>Extensive microbial diversity within the chicken gut microbiome revealed by metagenomics and culture.</title>
        <authorList>
            <person name="Gilroy R."/>
            <person name="Ravi A."/>
            <person name="Getino M."/>
            <person name="Pursley I."/>
            <person name="Horton D.L."/>
            <person name="Alikhan N.F."/>
            <person name="Baker D."/>
            <person name="Gharbi K."/>
            <person name="Hall N."/>
            <person name="Watson M."/>
            <person name="Adriaenssens E.M."/>
            <person name="Foster-Nyarko E."/>
            <person name="Jarju S."/>
            <person name="Secka A."/>
            <person name="Antonio M."/>
            <person name="Oren A."/>
            <person name="Chaudhuri R.R."/>
            <person name="La Ragione R."/>
            <person name="Hildebrand F."/>
            <person name="Pallen M.J."/>
        </authorList>
    </citation>
    <scope>NUCLEOTIDE SEQUENCE</scope>
    <source>
        <strain evidence="2">ChiSxjej1B13-11774</strain>
    </source>
</reference>
<reference evidence="2" key="2">
    <citation type="submission" date="2021-04" db="EMBL/GenBank/DDBJ databases">
        <authorList>
            <person name="Gilroy R."/>
        </authorList>
    </citation>
    <scope>NUCLEOTIDE SEQUENCE</scope>
    <source>
        <strain evidence="2">ChiSxjej1B13-11774</strain>
    </source>
</reference>
<evidence type="ECO:0000256" key="1">
    <source>
        <dbReference type="SAM" id="Phobius"/>
    </source>
</evidence>
<comment type="caution">
    <text evidence="2">The sequence shown here is derived from an EMBL/GenBank/DDBJ whole genome shotgun (WGS) entry which is preliminary data.</text>
</comment>
<dbReference type="Pfam" id="PF04854">
    <property type="entry name" value="DUF624"/>
    <property type="match status" value="1"/>
</dbReference>
<feature type="transmembrane region" description="Helical" evidence="1">
    <location>
        <begin position="97"/>
        <end position="123"/>
    </location>
</feature>
<feature type="transmembrane region" description="Helical" evidence="1">
    <location>
        <begin position="169"/>
        <end position="188"/>
    </location>
</feature>
<keyword evidence="1" id="KW-1133">Transmembrane helix</keyword>
<accession>A0A9D2ES36</accession>
<organism evidence="2 3">
    <name type="scientific">Candidatus Gemmiger excrementigallinarum</name>
    <dbReference type="NCBI Taxonomy" id="2838609"/>
    <lineage>
        <taxon>Bacteria</taxon>
        <taxon>Bacillati</taxon>
        <taxon>Bacillota</taxon>
        <taxon>Clostridia</taxon>
        <taxon>Eubacteriales</taxon>
        <taxon>Gemmiger</taxon>
    </lineage>
</organism>
<keyword evidence="1" id="KW-0472">Membrane</keyword>
<dbReference type="AlphaFoldDB" id="A0A9D2ES36"/>
<proteinExistence type="predicted"/>